<gene>
    <name evidence="5" type="ORF">X943_003369</name>
</gene>
<evidence type="ECO:0000313" key="6">
    <source>
        <dbReference type="Proteomes" id="UP001195914"/>
    </source>
</evidence>
<evidence type="ECO:0000256" key="2">
    <source>
        <dbReference type="ARBA" id="ARBA00023242"/>
    </source>
</evidence>
<organism evidence="5 6">
    <name type="scientific">Babesia divergens</name>
    <dbReference type="NCBI Taxonomy" id="32595"/>
    <lineage>
        <taxon>Eukaryota</taxon>
        <taxon>Sar</taxon>
        <taxon>Alveolata</taxon>
        <taxon>Apicomplexa</taxon>
        <taxon>Aconoidasida</taxon>
        <taxon>Piroplasmida</taxon>
        <taxon>Babesiidae</taxon>
        <taxon>Babesia</taxon>
    </lineage>
</organism>
<evidence type="ECO:0000256" key="1">
    <source>
        <dbReference type="ARBA" id="ARBA00004123"/>
    </source>
</evidence>
<comment type="subcellular location">
    <subcellularLocation>
        <location evidence="1">Nucleus</location>
    </subcellularLocation>
</comment>
<dbReference type="GO" id="GO:0003729">
    <property type="term" value="F:mRNA binding"/>
    <property type="evidence" value="ECO:0007669"/>
    <property type="project" value="TreeGrafter"/>
</dbReference>
<dbReference type="PANTHER" id="PTHR13107:SF0">
    <property type="entry name" value="N6-ADENOSINE-METHYLTRANSFERASE NON-CATALYTIC SUBUNIT"/>
    <property type="match status" value="1"/>
</dbReference>
<dbReference type="InterPro" id="IPR029063">
    <property type="entry name" value="SAM-dependent_MTases_sf"/>
</dbReference>
<reference evidence="5" key="1">
    <citation type="journal article" date="2014" name="Nucleic Acids Res.">
        <title>The evolutionary dynamics of variant antigen genes in Babesia reveal a history of genomic innovation underlying host-parasite interaction.</title>
        <authorList>
            <person name="Jackson A.P."/>
            <person name="Otto T.D."/>
            <person name="Darby A."/>
            <person name="Ramaprasad A."/>
            <person name="Xia D."/>
            <person name="Echaide I.E."/>
            <person name="Farber M."/>
            <person name="Gahlot S."/>
            <person name="Gamble J."/>
            <person name="Gupta D."/>
            <person name="Gupta Y."/>
            <person name="Jackson L."/>
            <person name="Malandrin L."/>
            <person name="Malas T.B."/>
            <person name="Moussa E."/>
            <person name="Nair M."/>
            <person name="Reid A.J."/>
            <person name="Sanders M."/>
            <person name="Sharma J."/>
            <person name="Tracey A."/>
            <person name="Quail M.A."/>
            <person name="Weir W."/>
            <person name="Wastling J.M."/>
            <person name="Hall N."/>
            <person name="Willadsen P."/>
            <person name="Lingelbach K."/>
            <person name="Shiels B."/>
            <person name="Tait A."/>
            <person name="Berriman M."/>
            <person name="Allred D.R."/>
            <person name="Pain A."/>
        </authorList>
    </citation>
    <scope>NUCLEOTIDE SEQUENCE</scope>
    <source>
        <strain evidence="5">1802A</strain>
    </source>
</reference>
<sequence>MSETEDNDATEGIPPAMSLGPMMMNMAPGSVIPHFPISMPFPSGIMPPSMMTTSKRRGRSRRRADYFLRRPLSGTNTTDDIDESAHTDRKSYISTRGRERIQNDYNQRFVDTGERPQNFVRDIGEGKRFGEYPKLDRLLNLKREIITKRAIPARCIRADLRKFQFEDLRVLFDVVLINPPWRTPRMQEIQPNLGWTFNELIEHIPVDKIVDAMSFCFIWCDFYTIDDARNALRHWGFRKCEDICWLKTNAKWSSTIADDNSDVKVRDFDAIYPPSILHKTTERCLVGLRGPIRRNEDDYFVHTNLDTDVIISEEPDPRHRLCMEMDLRLGEGEDMQMQMDAYLIERSPKPEEIYDIIDRFCLGRRKLELFGSDATMRNGWVTMGPGVSKTTYNADEFLKWTTGSSCWPQVQDYRGGRLMGSSEEIENLRPKSPAKLAGKDSAEPRDITT</sequence>
<dbReference type="InterPro" id="IPR045123">
    <property type="entry name" value="METTL14-like"/>
</dbReference>
<feature type="compositionally biased region" description="Basic and acidic residues" evidence="4">
    <location>
        <begin position="437"/>
        <end position="449"/>
    </location>
</feature>
<dbReference type="GO" id="GO:0005634">
    <property type="term" value="C:nucleus"/>
    <property type="evidence" value="ECO:0007669"/>
    <property type="project" value="UniProtKB-SubCell"/>
</dbReference>
<evidence type="ECO:0000313" key="5">
    <source>
        <dbReference type="EMBL" id="KAK1934928.1"/>
    </source>
</evidence>
<dbReference type="Proteomes" id="UP001195914">
    <property type="component" value="Unassembled WGS sequence"/>
</dbReference>
<dbReference type="EMBL" id="JAHBMH010000062">
    <property type="protein sequence ID" value="KAK1934928.1"/>
    <property type="molecule type" value="Genomic_DNA"/>
</dbReference>
<evidence type="ECO:0000256" key="4">
    <source>
        <dbReference type="SAM" id="MobiDB-lite"/>
    </source>
</evidence>
<dbReference type="PROSITE" id="PS51143">
    <property type="entry name" value="MT_A70"/>
    <property type="match status" value="1"/>
</dbReference>
<dbReference type="InterPro" id="IPR007757">
    <property type="entry name" value="MT-A70-like"/>
</dbReference>
<comment type="similarity">
    <text evidence="3">Belongs to the MT-A70-like family.</text>
</comment>
<dbReference type="GO" id="GO:0036396">
    <property type="term" value="C:RNA N6-methyladenosine methyltransferase complex"/>
    <property type="evidence" value="ECO:0007669"/>
    <property type="project" value="TreeGrafter"/>
</dbReference>
<accession>A0AAD9LFR2</accession>
<name>A0AAD9LFR2_BABDI</name>
<comment type="caution">
    <text evidence="5">The sequence shown here is derived from an EMBL/GenBank/DDBJ whole genome shotgun (WGS) entry which is preliminary data.</text>
</comment>
<dbReference type="Pfam" id="PF05063">
    <property type="entry name" value="MT-A70"/>
    <property type="match status" value="2"/>
</dbReference>
<reference evidence="5" key="2">
    <citation type="submission" date="2021-05" db="EMBL/GenBank/DDBJ databases">
        <authorList>
            <person name="Pain A."/>
        </authorList>
    </citation>
    <scope>NUCLEOTIDE SEQUENCE</scope>
    <source>
        <strain evidence="5">1802A</strain>
    </source>
</reference>
<feature type="region of interest" description="Disordered" evidence="4">
    <location>
        <begin position="422"/>
        <end position="449"/>
    </location>
</feature>
<dbReference type="PANTHER" id="PTHR13107">
    <property type="entry name" value="N6-ADENOSINE-METHYLTRANSFERASE NON-CATALYTIC SUBUNIT"/>
    <property type="match status" value="1"/>
</dbReference>
<dbReference type="AlphaFoldDB" id="A0AAD9LFR2"/>
<evidence type="ECO:0000256" key="3">
    <source>
        <dbReference type="PROSITE-ProRule" id="PRU00489"/>
    </source>
</evidence>
<feature type="region of interest" description="Disordered" evidence="4">
    <location>
        <begin position="71"/>
        <end position="91"/>
    </location>
</feature>
<keyword evidence="6" id="KW-1185">Reference proteome</keyword>
<keyword evidence="2" id="KW-0539">Nucleus</keyword>
<protein>
    <submittedName>
        <fullName evidence="5">Uncharacterized protein</fullName>
    </submittedName>
</protein>
<proteinExistence type="inferred from homology"/>
<dbReference type="SUPFAM" id="SSF53335">
    <property type="entry name" value="S-adenosyl-L-methionine-dependent methyltransferases"/>
    <property type="match status" value="1"/>
</dbReference>
<dbReference type="PROSITE" id="PS51592">
    <property type="entry name" value="SAM_MTA70L_2"/>
    <property type="match status" value="1"/>
</dbReference>